<gene>
    <name evidence="2" type="ORF">Taro_050538</name>
</gene>
<evidence type="ECO:0000313" key="3">
    <source>
        <dbReference type="Proteomes" id="UP000652761"/>
    </source>
</evidence>
<dbReference type="PANTHER" id="PTHR31984:SF11">
    <property type="entry name" value="TRANSPORTER, PUTATIVE (DUF179)-RELATED"/>
    <property type="match status" value="1"/>
</dbReference>
<sequence>MRCGSSHFWRGVPSGATSAYSPPDKAEARSGPPPLWRTRVFSPSSTDGKPSCLSQPSLRSLSANNLICVSPSSLPDSPLRSLRPLSSDLRQKTAANAATSASVSGWTETFGGRECDYLQWFSMDLWALNLSSSGSGGGVGVAAARASAWGRSREVVVPLERRRASWSVVNGVDDGEGLFCGGNGMLQMLGPACTDKGRRRSPGYRSREVRASGKKKGHGNFPSHGDSDPSVPEGDDSDGSNSISEETRPDGTSVQRSHHFKLDWRTFRANLWPAQDSGLSSEDLVSQKPSSKLGSKWVHPIPVPETGCVLIATDKLDGVRTFERSVVLLLRIGTRDPREGPFGIILNHPLNKKIRHMKPTNPDLATTFAECSLHFGGPLDASMFLLRTSENSPLPNFEQVIPGICFGTRNGLDKAAALVKRGTYRPQDFQFFVGYAGWQVDQLREEIESDYWIVAACSSDLIGSALVGSSSGLWVEILQLMGGQYTDLIRKAKEDDD</sequence>
<dbReference type="SUPFAM" id="SSF143456">
    <property type="entry name" value="VC0467-like"/>
    <property type="match status" value="1"/>
</dbReference>
<dbReference type="PANTHER" id="PTHR31984">
    <property type="entry name" value="TRANSPORTER, PUTATIVE (DUF179)-RELATED"/>
    <property type="match status" value="1"/>
</dbReference>
<evidence type="ECO:0000313" key="2">
    <source>
        <dbReference type="EMBL" id="MQM17565.1"/>
    </source>
</evidence>
<feature type="compositionally biased region" description="Polar residues" evidence="1">
    <location>
        <begin position="239"/>
        <end position="255"/>
    </location>
</feature>
<dbReference type="OrthoDB" id="272750at2759"/>
<feature type="region of interest" description="Disordered" evidence="1">
    <location>
        <begin position="1"/>
        <end position="55"/>
    </location>
</feature>
<dbReference type="InterPro" id="IPR003774">
    <property type="entry name" value="AlgH-like"/>
</dbReference>
<proteinExistence type="predicted"/>
<accession>A0A843XE94</accession>
<name>A0A843XE94_COLES</name>
<keyword evidence="3" id="KW-1185">Reference proteome</keyword>
<reference evidence="2" key="1">
    <citation type="submission" date="2017-07" db="EMBL/GenBank/DDBJ databases">
        <title>Taro Niue Genome Assembly and Annotation.</title>
        <authorList>
            <person name="Atibalentja N."/>
            <person name="Keating K."/>
            <person name="Fields C.J."/>
        </authorList>
    </citation>
    <scope>NUCLEOTIDE SEQUENCE</scope>
    <source>
        <strain evidence="2">Niue_2</strain>
        <tissue evidence="2">Leaf</tissue>
    </source>
</reference>
<evidence type="ECO:0000256" key="1">
    <source>
        <dbReference type="SAM" id="MobiDB-lite"/>
    </source>
</evidence>
<protein>
    <submittedName>
        <fullName evidence="2">Uncharacterized protein</fullName>
    </submittedName>
</protein>
<dbReference type="AlphaFoldDB" id="A0A843XE94"/>
<dbReference type="Pfam" id="PF02622">
    <property type="entry name" value="DUF179"/>
    <property type="match status" value="1"/>
</dbReference>
<feature type="compositionally biased region" description="Polar residues" evidence="1">
    <location>
        <begin position="41"/>
        <end position="55"/>
    </location>
</feature>
<dbReference type="Proteomes" id="UP000652761">
    <property type="component" value="Unassembled WGS sequence"/>
</dbReference>
<feature type="region of interest" description="Disordered" evidence="1">
    <location>
        <begin position="191"/>
        <end position="257"/>
    </location>
</feature>
<organism evidence="2 3">
    <name type="scientific">Colocasia esculenta</name>
    <name type="common">Wild taro</name>
    <name type="synonym">Arum esculentum</name>
    <dbReference type="NCBI Taxonomy" id="4460"/>
    <lineage>
        <taxon>Eukaryota</taxon>
        <taxon>Viridiplantae</taxon>
        <taxon>Streptophyta</taxon>
        <taxon>Embryophyta</taxon>
        <taxon>Tracheophyta</taxon>
        <taxon>Spermatophyta</taxon>
        <taxon>Magnoliopsida</taxon>
        <taxon>Liliopsida</taxon>
        <taxon>Araceae</taxon>
        <taxon>Aroideae</taxon>
        <taxon>Colocasieae</taxon>
        <taxon>Colocasia</taxon>
    </lineage>
</organism>
<dbReference type="EMBL" id="NMUH01007625">
    <property type="protein sequence ID" value="MQM17565.1"/>
    <property type="molecule type" value="Genomic_DNA"/>
</dbReference>
<dbReference type="Gene3D" id="3.40.1740.10">
    <property type="entry name" value="VC0467-like"/>
    <property type="match status" value="1"/>
</dbReference>
<comment type="caution">
    <text evidence="2">The sequence shown here is derived from an EMBL/GenBank/DDBJ whole genome shotgun (WGS) entry which is preliminary data.</text>
</comment>